<dbReference type="InterPro" id="IPR000569">
    <property type="entry name" value="HECT_dom"/>
</dbReference>
<organism evidence="9">
    <name type="scientific">Fagus sylvatica</name>
    <name type="common">Beechnut</name>
    <dbReference type="NCBI Taxonomy" id="28930"/>
    <lineage>
        <taxon>Eukaryota</taxon>
        <taxon>Viridiplantae</taxon>
        <taxon>Streptophyta</taxon>
        <taxon>Embryophyta</taxon>
        <taxon>Tracheophyta</taxon>
        <taxon>Spermatophyta</taxon>
        <taxon>Magnoliopsida</taxon>
        <taxon>eudicotyledons</taxon>
        <taxon>Gunneridae</taxon>
        <taxon>Pentapetalae</taxon>
        <taxon>rosids</taxon>
        <taxon>fabids</taxon>
        <taxon>Fagales</taxon>
        <taxon>Fagaceae</taxon>
        <taxon>Fagus</taxon>
    </lineage>
</organism>
<name>A0A2N9FKL6_FAGSY</name>
<protein>
    <recommendedName>
        <fullName evidence="2">HECT-type E3 ubiquitin transferase</fullName>
        <ecNumber evidence="2">2.3.2.26</ecNumber>
    </recommendedName>
</protein>
<dbReference type="GO" id="GO:0000209">
    <property type="term" value="P:protein polyubiquitination"/>
    <property type="evidence" value="ECO:0007669"/>
    <property type="project" value="InterPro"/>
</dbReference>
<dbReference type="PANTHER" id="PTHR45700:SF2">
    <property type="entry name" value="UBIQUITIN-PROTEIN LIGASE E3C"/>
    <property type="match status" value="1"/>
</dbReference>
<proteinExistence type="inferred from homology"/>
<dbReference type="Gene3D" id="3.30.2160.10">
    <property type="entry name" value="Hect, E3 ligase catalytic domain"/>
    <property type="match status" value="1"/>
</dbReference>
<reference evidence="9" key="1">
    <citation type="submission" date="2018-02" db="EMBL/GenBank/DDBJ databases">
        <authorList>
            <person name="Cohen D.B."/>
            <person name="Kent A.D."/>
        </authorList>
    </citation>
    <scope>NUCLEOTIDE SEQUENCE</scope>
</reference>
<dbReference type="GO" id="GO:0006511">
    <property type="term" value="P:ubiquitin-dependent protein catabolic process"/>
    <property type="evidence" value="ECO:0007669"/>
    <property type="project" value="TreeGrafter"/>
</dbReference>
<evidence type="ECO:0000313" key="9">
    <source>
        <dbReference type="EMBL" id="SPC87630.1"/>
    </source>
</evidence>
<evidence type="ECO:0000256" key="4">
    <source>
        <dbReference type="ARBA" id="ARBA00022786"/>
    </source>
</evidence>
<evidence type="ECO:0000256" key="7">
    <source>
        <dbReference type="PROSITE-ProRule" id="PRU00104"/>
    </source>
</evidence>
<evidence type="ECO:0000259" key="8">
    <source>
        <dbReference type="PROSITE" id="PS50237"/>
    </source>
</evidence>
<dbReference type="EMBL" id="OIVN01000935">
    <property type="protein sequence ID" value="SPC87630.1"/>
    <property type="molecule type" value="Genomic_DNA"/>
</dbReference>
<evidence type="ECO:0000256" key="6">
    <source>
        <dbReference type="ARBA" id="ARBA00061247"/>
    </source>
</evidence>
<dbReference type="Gene3D" id="3.30.2410.10">
    <property type="entry name" value="Hect, E3 ligase catalytic domain"/>
    <property type="match status" value="1"/>
</dbReference>
<accession>A0A2N9FKL6</accession>
<dbReference type="CDD" id="cd00078">
    <property type="entry name" value="HECTc"/>
    <property type="match status" value="1"/>
</dbReference>
<dbReference type="SUPFAM" id="SSF56204">
    <property type="entry name" value="Hect, E3 ligase catalytic domain"/>
    <property type="match status" value="1"/>
</dbReference>
<feature type="domain" description="HECT" evidence="8">
    <location>
        <begin position="730"/>
        <end position="981"/>
    </location>
</feature>
<comment type="catalytic activity">
    <reaction evidence="1">
        <text>S-ubiquitinyl-[E2 ubiquitin-conjugating enzyme]-L-cysteine + [acceptor protein]-L-lysine = [E2 ubiquitin-conjugating enzyme]-L-cysteine + N(6)-ubiquitinyl-[acceptor protein]-L-lysine.</text>
        <dbReference type="EC" id="2.3.2.26"/>
    </reaction>
</comment>
<dbReference type="PROSITE" id="PS50237">
    <property type="entry name" value="HECT"/>
    <property type="match status" value="1"/>
</dbReference>
<dbReference type="FunFam" id="3.30.2160.10:FF:000002">
    <property type="entry name" value="Putative Ubiquitin-protein ligase E3C"/>
    <property type="match status" value="1"/>
</dbReference>
<comment type="function">
    <text evidence="5">Probable E3 ubiquitin-protein ligase which mediates ubiquitination and subsequent proteasomal degradation of target proteins.</text>
</comment>
<dbReference type="EC" id="2.3.2.26" evidence="2"/>
<dbReference type="PANTHER" id="PTHR45700">
    <property type="entry name" value="UBIQUITIN-PROTEIN LIGASE E3C"/>
    <property type="match status" value="1"/>
</dbReference>
<keyword evidence="3" id="KW-0808">Transferase</keyword>
<comment type="caution">
    <text evidence="7">Lacks conserved residue(s) required for the propagation of feature annotation.</text>
</comment>
<dbReference type="InterPro" id="IPR044611">
    <property type="entry name" value="E3A/B/C-like"/>
</dbReference>
<dbReference type="SMART" id="SM00119">
    <property type="entry name" value="HECTc"/>
    <property type="match status" value="1"/>
</dbReference>
<dbReference type="Gene3D" id="3.90.1750.10">
    <property type="entry name" value="Hect, E3 ligase catalytic domains"/>
    <property type="match status" value="1"/>
</dbReference>
<dbReference type="InterPro" id="IPR035983">
    <property type="entry name" value="Hect_E3_ubiquitin_ligase"/>
</dbReference>
<dbReference type="Pfam" id="PF00632">
    <property type="entry name" value="HECT"/>
    <property type="match status" value="1"/>
</dbReference>
<evidence type="ECO:0000256" key="2">
    <source>
        <dbReference type="ARBA" id="ARBA00012485"/>
    </source>
</evidence>
<keyword evidence="4 7" id="KW-0833">Ubl conjugation pathway</keyword>
<dbReference type="GO" id="GO:0061630">
    <property type="term" value="F:ubiquitin protein ligase activity"/>
    <property type="evidence" value="ECO:0007669"/>
    <property type="project" value="UniProtKB-EC"/>
</dbReference>
<evidence type="ECO:0000256" key="3">
    <source>
        <dbReference type="ARBA" id="ARBA00022679"/>
    </source>
</evidence>
<evidence type="ECO:0000256" key="5">
    <source>
        <dbReference type="ARBA" id="ARBA00057703"/>
    </source>
</evidence>
<gene>
    <name evidence="9" type="ORF">FSB_LOCUS15512</name>
</gene>
<evidence type="ECO:0000256" key="1">
    <source>
        <dbReference type="ARBA" id="ARBA00000885"/>
    </source>
</evidence>
<comment type="similarity">
    <text evidence="6">Belongs to the UPL family.</text>
</comment>
<dbReference type="AlphaFoldDB" id="A0A2N9FKL6"/>
<sequence>MVALQLQEEWETLVNRNADGMTGTWISNAVLRPFLFFTACLSVRHQKIQIRDINCMKTCFRILLESLNSTDLKGWKSITGDNHQDSDRAVKDLVWFMGSDDKILITASAITLALRPFHMINLDVNGPAILDVHNAAEQYCVFLLTIPWLVQRLPSILIPALKHKSILSPCFQTILILKEKILTKMSEMDQSEIHASSKVIPPVGWALANIICLATGSGNDSVDPGWFIQGLDYASYVHVVITLAENFLGWLENVGWMRKEKQDDIIDVSAEPIDTILHETETMYGSAEISYMDMFRPISQQWHLKNLLAIMNADSHTQSAETVPPNNIERSEKLELLDIAFFYSYMLRIFSVLNPTFGSLPVLNMLSFTPGFLVNLWGALESILFPRNSHITESNHHLCISKNSGKEKDGGFVKKQKGANKDGSNKWVNVLNKFTGKSQSGSDYRDVIEGHPRPSPVNEDSSNEWDIEPLRSGPQGILKDLTCLLHLFCATYSHLLLILDDIEFYEKQVPFTLEQQQRIASMLNTLVYNGFSNGIGRQNRPLMDSAIRCLHLMYERDCRHQFCPPVLWLSPATKNRPPIAVAARTHEVFSANLRTDDALTIRSMGSIITTTPHVFPFEERKESSSFISYFAVDLDVDVVWGCMGMGGLLGVCAKESMQAHEYRYGCGIEGCISVVGRVEMFREFIKMDKASRKMAGEVSGPGSQSVEIVVRRGHIVEDGFQQLNSLGSRLKSSIHVSFVSECGLPEAGLDYGGLSKEFLTDITKAAFSPEYGLFSQTSTSDRLLIPNASARYLENGIQMIEFLGRVVGKALYEGILLDYSFSHVFVQKLLGRYSFLDELSTLDPELYRNLIYVKHYDGDVKELSLDFTVTEESFGQRHVIELKSGGKDVSVTNENKMQYVHAIADYKLNRQILPFSNAFYRGLIDLISPSWLKLFNASEVNQLLSGGNHDIDVDDLKNNTRYTGGYSQGSRTIKIFWEVFDFSMEVE</sequence>